<evidence type="ECO:0000313" key="2">
    <source>
        <dbReference type="EMBL" id="KAL3069417.1"/>
    </source>
</evidence>
<sequence length="112" mass="12763">MRRRIEKMFWGRTRDENDDDDDDGWIGEEMKRNKIVRKRKMGGKTVAKKWAGQNDGREVGASGKSVLIREKGVRNSCDEIVWGLGDVRASDVRARGDLRRALISPNGDQFDA</sequence>
<accession>A0ABD2HSH4</accession>
<dbReference type="Proteomes" id="UP001620645">
    <property type="component" value="Unassembled WGS sequence"/>
</dbReference>
<proteinExistence type="predicted"/>
<reference evidence="2 3" key="1">
    <citation type="submission" date="2024-10" db="EMBL/GenBank/DDBJ databases">
        <authorList>
            <person name="Kim D."/>
        </authorList>
    </citation>
    <scope>NUCLEOTIDE SEQUENCE [LARGE SCALE GENOMIC DNA]</scope>
    <source>
        <strain evidence="2">Taebaek</strain>
    </source>
</reference>
<protein>
    <submittedName>
        <fullName evidence="2">Uncharacterized protein</fullName>
    </submittedName>
</protein>
<evidence type="ECO:0000313" key="3">
    <source>
        <dbReference type="Proteomes" id="UP001620645"/>
    </source>
</evidence>
<feature type="compositionally biased region" description="Basic and acidic residues" evidence="1">
    <location>
        <begin position="1"/>
        <end position="15"/>
    </location>
</feature>
<name>A0ABD2HSH4_HETSC</name>
<comment type="caution">
    <text evidence="2">The sequence shown here is derived from an EMBL/GenBank/DDBJ whole genome shotgun (WGS) entry which is preliminary data.</text>
</comment>
<dbReference type="EMBL" id="JBICCN010000429">
    <property type="protein sequence ID" value="KAL3069417.1"/>
    <property type="molecule type" value="Genomic_DNA"/>
</dbReference>
<evidence type="ECO:0000256" key="1">
    <source>
        <dbReference type="SAM" id="MobiDB-lite"/>
    </source>
</evidence>
<dbReference type="AlphaFoldDB" id="A0ABD2HSH4"/>
<organism evidence="2 3">
    <name type="scientific">Heterodera schachtii</name>
    <name type="common">Sugarbeet cyst nematode worm</name>
    <name type="synonym">Tylenchus schachtii</name>
    <dbReference type="NCBI Taxonomy" id="97005"/>
    <lineage>
        <taxon>Eukaryota</taxon>
        <taxon>Metazoa</taxon>
        <taxon>Ecdysozoa</taxon>
        <taxon>Nematoda</taxon>
        <taxon>Chromadorea</taxon>
        <taxon>Rhabditida</taxon>
        <taxon>Tylenchina</taxon>
        <taxon>Tylenchomorpha</taxon>
        <taxon>Tylenchoidea</taxon>
        <taxon>Heteroderidae</taxon>
        <taxon>Heteroderinae</taxon>
        <taxon>Heterodera</taxon>
    </lineage>
</organism>
<gene>
    <name evidence="2" type="ORF">niasHS_018142</name>
</gene>
<keyword evidence="3" id="KW-1185">Reference proteome</keyword>
<feature type="region of interest" description="Disordered" evidence="1">
    <location>
        <begin position="1"/>
        <end position="23"/>
    </location>
</feature>